<dbReference type="PANTHER" id="PTHR42736:SF1">
    <property type="entry name" value="PROTEIN-GLUTAMINE GAMMA-GLUTAMYLTRANSFERASE"/>
    <property type="match status" value="1"/>
</dbReference>
<dbReference type="PANTHER" id="PTHR42736">
    <property type="entry name" value="PROTEIN-GLUTAMINE GAMMA-GLUTAMYLTRANSFERASE"/>
    <property type="match status" value="1"/>
</dbReference>
<dbReference type="Pfam" id="PF13559">
    <property type="entry name" value="DUF4129"/>
    <property type="match status" value="1"/>
</dbReference>
<feature type="transmembrane region" description="Helical" evidence="1">
    <location>
        <begin position="125"/>
        <end position="142"/>
    </location>
</feature>
<dbReference type="Gene3D" id="3.10.620.30">
    <property type="match status" value="1"/>
</dbReference>
<dbReference type="InterPro" id="IPR025403">
    <property type="entry name" value="TgpA-like_C"/>
</dbReference>
<keyword evidence="1" id="KW-0472">Membrane</keyword>
<organism evidence="3 4">
    <name type="scientific">Thermoleptolyngbya sichuanensis A183</name>
    <dbReference type="NCBI Taxonomy" id="2737172"/>
    <lineage>
        <taxon>Bacteria</taxon>
        <taxon>Bacillati</taxon>
        <taxon>Cyanobacteriota</taxon>
        <taxon>Cyanophyceae</taxon>
        <taxon>Oculatellales</taxon>
        <taxon>Oculatellaceae</taxon>
        <taxon>Thermoleptolyngbya</taxon>
        <taxon>Thermoleptolyngbya sichuanensis</taxon>
    </lineage>
</organism>
<keyword evidence="1" id="KW-0812">Transmembrane</keyword>
<dbReference type="Pfam" id="PF11992">
    <property type="entry name" value="TgpA_N"/>
    <property type="match status" value="2"/>
</dbReference>
<evidence type="ECO:0000313" key="4">
    <source>
        <dbReference type="Proteomes" id="UP000505210"/>
    </source>
</evidence>
<proteinExistence type="predicted"/>
<dbReference type="KEGG" id="theu:HPC62_16650"/>
<feature type="transmembrane region" description="Helical" evidence="1">
    <location>
        <begin position="76"/>
        <end position="95"/>
    </location>
</feature>
<feature type="transmembrane region" description="Helical" evidence="1">
    <location>
        <begin position="20"/>
        <end position="39"/>
    </location>
</feature>
<dbReference type="AlphaFoldDB" id="A0A6M8BL64"/>
<reference evidence="3 4" key="1">
    <citation type="submission" date="2020-05" db="EMBL/GenBank/DDBJ databases">
        <title>Complete genome sequence of of a novel Thermoleptolyngbya strain isolated from hot springs of Ganzi, Sichuan China.</title>
        <authorList>
            <person name="Tang J."/>
            <person name="Daroch M."/>
            <person name="Li L."/>
            <person name="Waleron K."/>
            <person name="Waleron M."/>
            <person name="Waleron M."/>
        </authorList>
    </citation>
    <scope>NUCLEOTIDE SEQUENCE [LARGE SCALE GENOMIC DNA]</scope>
    <source>
        <strain evidence="3 4">PKUAC-SCTA183</strain>
    </source>
</reference>
<feature type="transmembrane region" description="Helical" evidence="1">
    <location>
        <begin position="45"/>
        <end position="64"/>
    </location>
</feature>
<dbReference type="InterPro" id="IPR038765">
    <property type="entry name" value="Papain-like_cys_pep_sf"/>
</dbReference>
<keyword evidence="4" id="KW-1185">Reference proteome</keyword>
<feature type="transmembrane region" description="Helical" evidence="1">
    <location>
        <begin position="187"/>
        <end position="208"/>
    </location>
</feature>
<feature type="transmembrane region" description="Helical" evidence="1">
    <location>
        <begin position="627"/>
        <end position="649"/>
    </location>
</feature>
<dbReference type="InterPro" id="IPR002931">
    <property type="entry name" value="Transglutaminase-like"/>
</dbReference>
<dbReference type="InterPro" id="IPR021878">
    <property type="entry name" value="TgpA_N"/>
</dbReference>
<gene>
    <name evidence="3" type="ORF">HPC62_16650</name>
</gene>
<evidence type="ECO:0000256" key="1">
    <source>
        <dbReference type="SAM" id="Phobius"/>
    </source>
</evidence>
<protein>
    <submittedName>
        <fullName evidence="3">DUF3488 domain-containing protein</fullName>
    </submittedName>
</protein>
<accession>A0A6M8BL64</accession>
<name>A0A6M8BL64_9CYAN</name>
<evidence type="ECO:0000313" key="3">
    <source>
        <dbReference type="EMBL" id="QKD85010.1"/>
    </source>
</evidence>
<dbReference type="EMBL" id="CP053661">
    <property type="protein sequence ID" value="QKD85010.1"/>
    <property type="molecule type" value="Genomic_DNA"/>
</dbReference>
<sequence length="759" mass="84786">MQRRLGDLDSSEPPEDSLPLRVLVQAMVIVGIIAVDVSAADTTDALGVSLWAVPMSAVGGAWSWSRRRSRNIPVKFCIAIAMLIALAVFFVRLVAERNDTRMALAELLIQLQVFHSFDLPRRKDLGYSIVIGLILMGVAATLSQTFWFAPLLIAFVALGIPALVLDYRSQLGVAPKTMRRIRQSLPLRPLVGVLGITLALGLVIFAFLPRLPGYQLRAFPVSAPIQFEGQFDGGTIINPGYVRDGRASTGSGMGANGNVQGGPGEVDADFYYGFNRQMNQNLRGSLTPKVVMRVRSQSEGFWRVMAFDRYTGQGWEVSRDGENDVQVLERSPWTYRQILPWSVTLNQTREVIQTFTVVADLPNLVPALYEAKELYFPTRQIAIDPEGALRSPIPLSQGLTYTVVSEVPFRDRTQLRNATTVTPSNITDYYLGVPAAIAPRIRQTAEEALAKSPTPITAPYEKALYLAQYLKQNYRILPDLPFLEENEDLVEAFLYKYQGGYPDHFSTVLTIMLRSLGIPARLVVGFGAGEFNPFTGYYVVRNTDAFAMTEVYFHKYGWFAFNPIPGGDVIPTSVEESQVFAALKKFWEWIAGWLPSPVSGFLNGLLEAIAQGFGWAMSTLTRWFTQGWVGLLTGLMGLTVAAFLGWLGWSGWAAWRDRRWLKSLAPAEALYQEMLRWLAEQHIRKAPSDTPLEFARTAQQQQPAHGELIHQIAQSYVTWRYGGQVGDLSRLRQRLHQVKQKGRSLPARFRGPSRRKVPS</sequence>
<dbReference type="Proteomes" id="UP000505210">
    <property type="component" value="Chromosome"/>
</dbReference>
<dbReference type="SUPFAM" id="SSF54001">
    <property type="entry name" value="Cysteine proteinases"/>
    <property type="match status" value="1"/>
</dbReference>
<dbReference type="Pfam" id="PF01841">
    <property type="entry name" value="Transglut_core"/>
    <property type="match status" value="1"/>
</dbReference>
<feature type="transmembrane region" description="Helical" evidence="1">
    <location>
        <begin position="148"/>
        <end position="167"/>
    </location>
</feature>
<dbReference type="SMART" id="SM00460">
    <property type="entry name" value="TGc"/>
    <property type="match status" value="1"/>
</dbReference>
<keyword evidence="1" id="KW-1133">Transmembrane helix</keyword>
<dbReference type="InterPro" id="IPR052901">
    <property type="entry name" value="Bact_TGase-like"/>
</dbReference>
<evidence type="ECO:0000259" key="2">
    <source>
        <dbReference type="SMART" id="SM00460"/>
    </source>
</evidence>
<feature type="domain" description="Transglutaminase-like" evidence="2">
    <location>
        <begin position="494"/>
        <end position="565"/>
    </location>
</feature>